<evidence type="ECO:0000313" key="2">
    <source>
        <dbReference type="EMBL" id="EHI57675.1"/>
    </source>
</evidence>
<accession>G5IMQ6</accession>
<feature type="domain" description="Phosphatidylglycerol lysyltransferase C-terminal" evidence="1">
    <location>
        <begin position="38"/>
        <end position="308"/>
    </location>
</feature>
<protein>
    <recommendedName>
        <fullName evidence="1">Phosphatidylglycerol lysyltransferase C-terminal domain-containing protein</fullName>
    </recommendedName>
</protein>
<dbReference type="InterPro" id="IPR024320">
    <property type="entry name" value="LPG_synthase_C"/>
</dbReference>
<dbReference type="HOGENOM" id="CLU_058411_0_0_9"/>
<evidence type="ECO:0000313" key="3">
    <source>
        <dbReference type="Proteomes" id="UP000005384"/>
    </source>
</evidence>
<comment type="caution">
    <text evidence="2">The sequence shown here is derived from an EMBL/GenBank/DDBJ whole genome shotgun (WGS) entry which is preliminary data.</text>
</comment>
<proteinExistence type="predicted"/>
<dbReference type="InterPro" id="IPR016181">
    <property type="entry name" value="Acyl_CoA_acyltransferase"/>
</dbReference>
<gene>
    <name evidence="2" type="ORF">HMPREF9473_04784</name>
</gene>
<dbReference type="PATRIC" id="fig|742737.3.peg.4772"/>
<reference evidence="2 3" key="1">
    <citation type="submission" date="2011-08" db="EMBL/GenBank/DDBJ databases">
        <title>The Genome Sequence of Clostridium hathewayi WAL-18680.</title>
        <authorList>
            <consortium name="The Broad Institute Genome Sequencing Platform"/>
            <person name="Earl A."/>
            <person name="Ward D."/>
            <person name="Feldgarden M."/>
            <person name="Gevers D."/>
            <person name="Finegold S.M."/>
            <person name="Summanen P.H."/>
            <person name="Molitoris D.R."/>
            <person name="Song M."/>
            <person name="Daigneault M."/>
            <person name="Allen-Vercoe E."/>
            <person name="Young S.K."/>
            <person name="Zeng Q."/>
            <person name="Gargeya S."/>
            <person name="Fitzgerald M."/>
            <person name="Haas B."/>
            <person name="Abouelleil A."/>
            <person name="Alvarado L."/>
            <person name="Arachchi H.M."/>
            <person name="Berlin A."/>
            <person name="Brown A."/>
            <person name="Chapman S.B."/>
            <person name="Chen Z."/>
            <person name="Dunbar C."/>
            <person name="Freedman E."/>
            <person name="Gearin G."/>
            <person name="Gellesch M."/>
            <person name="Goldberg J."/>
            <person name="Griggs A."/>
            <person name="Gujja S."/>
            <person name="Heiman D."/>
            <person name="Howarth C."/>
            <person name="Larson L."/>
            <person name="Lui A."/>
            <person name="MacDonald P.J.P."/>
            <person name="Montmayeur A."/>
            <person name="Murphy C."/>
            <person name="Neiman D."/>
            <person name="Pearson M."/>
            <person name="Priest M."/>
            <person name="Roberts A."/>
            <person name="Saif S."/>
            <person name="Shea T."/>
            <person name="Shenoy N."/>
            <person name="Sisk P."/>
            <person name="Stolte C."/>
            <person name="Sykes S."/>
            <person name="Wortman J."/>
            <person name="Nusbaum C."/>
            <person name="Birren B."/>
        </authorList>
    </citation>
    <scope>NUCLEOTIDE SEQUENCE [LARGE SCALE GENOMIC DNA]</scope>
    <source>
        <strain evidence="2 3">WAL-18680</strain>
    </source>
</reference>
<sequence>MIRKIGEEYNMDLEFQPVMAEDISELRPFFCLRPNKTCDSVFLDSFIWRTFYNIRYAVRDNKAILWLMELDGVPHSAMPMCKEEDLEHYFLETQKYFNEELNLPLRIYLADEEAVNFLKLDPEKYLVREQEDLKDYLYDGEAMRTLSGKKLHKKKNHLNAFMKEYEGRYEYRRLCCSDRYDVWDFLSTWRDNKGDDVDEHLDPEVEGIHEILKNCSDLNVKMGGVYVDGKLEAFTIGSYNFYENMAVIHIEKANAQMRGLYQFINQQFLINEFPDVKLVNREDDLGLEGLRKAKMSYNPVGFARKYYVEQKGF</sequence>
<keyword evidence="3" id="KW-1185">Reference proteome</keyword>
<evidence type="ECO:0000259" key="1">
    <source>
        <dbReference type="Pfam" id="PF09924"/>
    </source>
</evidence>
<dbReference type="PANTHER" id="PTHR41373">
    <property type="entry name" value="DUF2156 DOMAIN-CONTAINING PROTEIN"/>
    <property type="match status" value="1"/>
</dbReference>
<dbReference type="Proteomes" id="UP000005384">
    <property type="component" value="Unassembled WGS sequence"/>
</dbReference>
<dbReference type="SUPFAM" id="SSF55729">
    <property type="entry name" value="Acyl-CoA N-acyltransferases (Nat)"/>
    <property type="match status" value="2"/>
</dbReference>
<name>G5IMQ6_9FIRM</name>
<dbReference type="PANTHER" id="PTHR41373:SF1">
    <property type="entry name" value="PHOSPHATIDYLGLYCEROL LYSYLTRANSFERASE C-TERMINAL DOMAIN-CONTAINING PROTEIN"/>
    <property type="match status" value="1"/>
</dbReference>
<dbReference type="PIRSF" id="PIRSF018688">
    <property type="entry name" value="UCP018688"/>
    <property type="match status" value="1"/>
</dbReference>
<dbReference type="EMBL" id="ADLN01000120">
    <property type="protein sequence ID" value="EHI57675.1"/>
    <property type="molecule type" value="Genomic_DNA"/>
</dbReference>
<dbReference type="AlphaFoldDB" id="G5IMQ6"/>
<organism evidence="2 3">
    <name type="scientific">Hungatella hathewayi WAL-18680</name>
    <dbReference type="NCBI Taxonomy" id="742737"/>
    <lineage>
        <taxon>Bacteria</taxon>
        <taxon>Bacillati</taxon>
        <taxon>Bacillota</taxon>
        <taxon>Clostridia</taxon>
        <taxon>Lachnospirales</taxon>
        <taxon>Lachnospiraceae</taxon>
        <taxon>Hungatella</taxon>
    </lineage>
</organism>
<dbReference type="InterPro" id="IPR016732">
    <property type="entry name" value="UCP018688"/>
</dbReference>
<dbReference type="Gene3D" id="3.40.630.30">
    <property type="match status" value="1"/>
</dbReference>
<dbReference type="Pfam" id="PF09924">
    <property type="entry name" value="LPG_synthase_C"/>
    <property type="match status" value="1"/>
</dbReference>